<dbReference type="InterPro" id="IPR012337">
    <property type="entry name" value="RNaseH-like_sf"/>
</dbReference>
<feature type="compositionally biased region" description="Acidic residues" evidence="1">
    <location>
        <begin position="126"/>
        <end position="135"/>
    </location>
</feature>
<organism evidence="3 4">
    <name type="scientific">Didymodactylos carnosus</name>
    <dbReference type="NCBI Taxonomy" id="1234261"/>
    <lineage>
        <taxon>Eukaryota</taxon>
        <taxon>Metazoa</taxon>
        <taxon>Spiralia</taxon>
        <taxon>Gnathifera</taxon>
        <taxon>Rotifera</taxon>
        <taxon>Eurotatoria</taxon>
        <taxon>Bdelloidea</taxon>
        <taxon>Philodinida</taxon>
        <taxon>Philodinidae</taxon>
        <taxon>Didymodactylos</taxon>
    </lineage>
</organism>
<accession>A0A8S2RGM2</accession>
<dbReference type="Proteomes" id="UP000677228">
    <property type="component" value="Unassembled WGS sequence"/>
</dbReference>
<feature type="non-terminal residue" evidence="3">
    <location>
        <position position="1"/>
    </location>
</feature>
<feature type="region of interest" description="Disordered" evidence="1">
    <location>
        <begin position="97"/>
        <end position="140"/>
    </location>
</feature>
<gene>
    <name evidence="2" type="ORF">OVA965_LOCUS31002</name>
    <name evidence="3" type="ORF">TMI583_LOCUS31818</name>
</gene>
<comment type="caution">
    <text evidence="3">The sequence shown here is derived from an EMBL/GenBank/DDBJ whole genome shotgun (WGS) entry which is preliminary data.</text>
</comment>
<reference evidence="3" key="1">
    <citation type="submission" date="2021-02" db="EMBL/GenBank/DDBJ databases">
        <authorList>
            <person name="Nowell W R."/>
        </authorList>
    </citation>
    <scope>NUCLEOTIDE SEQUENCE</scope>
</reference>
<dbReference type="EMBL" id="CAJOBA010044587">
    <property type="protein sequence ID" value="CAF4165866.1"/>
    <property type="molecule type" value="Genomic_DNA"/>
</dbReference>
<evidence type="ECO:0000256" key="1">
    <source>
        <dbReference type="SAM" id="MobiDB-lite"/>
    </source>
</evidence>
<dbReference type="EMBL" id="CAJNOK010022943">
    <property type="protein sequence ID" value="CAF1355574.1"/>
    <property type="molecule type" value="Genomic_DNA"/>
</dbReference>
<evidence type="ECO:0000313" key="2">
    <source>
        <dbReference type="EMBL" id="CAF1355574.1"/>
    </source>
</evidence>
<proteinExistence type="predicted"/>
<evidence type="ECO:0000313" key="4">
    <source>
        <dbReference type="Proteomes" id="UP000682733"/>
    </source>
</evidence>
<dbReference type="Proteomes" id="UP000682733">
    <property type="component" value="Unassembled WGS sequence"/>
</dbReference>
<dbReference type="AlphaFoldDB" id="A0A8S2RGM2"/>
<evidence type="ECO:0000313" key="3">
    <source>
        <dbReference type="EMBL" id="CAF4165866.1"/>
    </source>
</evidence>
<name>A0A8S2RGM2_9BILA</name>
<protein>
    <submittedName>
        <fullName evidence="3">Uncharacterized protein</fullName>
    </submittedName>
</protein>
<dbReference type="SUPFAM" id="SSF53098">
    <property type="entry name" value="Ribonuclease H-like"/>
    <property type="match status" value="1"/>
</dbReference>
<feature type="compositionally biased region" description="Low complexity" evidence="1">
    <location>
        <begin position="115"/>
        <end position="125"/>
    </location>
</feature>
<sequence>MTAHFVHEFESHSVDLGCRGFLYEKKTAENVSLSIDNLLHEFNLRLYRDEIPFVIDQGSNLKAALHDNQITHCYWHRLNNILKDTFKKQQNTSAQIPLITHKMSATNKKRKRVSTESVSDGNSSSDDSEESDSDDVTITRNHVNTNKNIHDDVPSSGFTILDMITSFQETTTRWISLYLMLKTINLCYDALAEVLSPIGGLSRLSCINRVILQELIAFLKPFKKVIVDIQHNDATLHKVVPSTWYL</sequence>